<dbReference type="GO" id="GO:0004523">
    <property type="term" value="F:RNA-DNA hybrid ribonuclease activity"/>
    <property type="evidence" value="ECO:0007669"/>
    <property type="project" value="InterPro"/>
</dbReference>
<dbReference type="InterPro" id="IPR052929">
    <property type="entry name" value="RNase_H-like_EbsB-rel"/>
</dbReference>
<dbReference type="GO" id="GO:0003676">
    <property type="term" value="F:nucleic acid binding"/>
    <property type="evidence" value="ECO:0007669"/>
    <property type="project" value="InterPro"/>
</dbReference>
<sequence length="174" mass="19592">MLDTTNEWNSTLINQLFFPQEAQMITQIPITDKDQQHLLTCEGTTDGQYTVKSGYMAIMDWEQYTNKDLATASGMILRWPDGSVVGAATRSLTRSDKVVLGEALCLNATLEWVEEMGLTNVTFESDSQSIIRAIKEKKQVRKSWGFVVPRCIAFVEANPNSDFTWTRRSGNQAT</sequence>
<reference evidence="2 3" key="2">
    <citation type="journal article" date="2017" name="Front. Plant Sci.">
        <title>Gene Classification and Mining of Molecular Markers Useful in Red Clover (Trifolium pratense) Breeding.</title>
        <authorList>
            <person name="Istvanek J."/>
            <person name="Dluhosova J."/>
            <person name="Dluhos P."/>
            <person name="Patkova L."/>
            <person name="Nedelnik J."/>
            <person name="Repkova J."/>
        </authorList>
    </citation>
    <scope>NUCLEOTIDE SEQUENCE [LARGE SCALE GENOMIC DNA]</scope>
    <source>
        <strain evidence="3">cv. Tatra</strain>
        <tissue evidence="2">Young leaves</tissue>
    </source>
</reference>
<dbReference type="AlphaFoldDB" id="A0A2K3L660"/>
<dbReference type="InterPro" id="IPR036397">
    <property type="entry name" value="RNaseH_sf"/>
</dbReference>
<dbReference type="PANTHER" id="PTHR47074">
    <property type="entry name" value="BNAC02G40300D PROTEIN"/>
    <property type="match status" value="1"/>
</dbReference>
<accession>A0A2K3L660</accession>
<protein>
    <recommendedName>
        <fullName evidence="1">RNase H type-1 domain-containing protein</fullName>
    </recommendedName>
</protein>
<dbReference type="InterPro" id="IPR044730">
    <property type="entry name" value="RNase_H-like_dom_plant"/>
</dbReference>
<gene>
    <name evidence="2" type="ORF">L195_g029942</name>
</gene>
<reference evidence="2 3" key="1">
    <citation type="journal article" date="2014" name="Am. J. Bot.">
        <title>Genome assembly and annotation for red clover (Trifolium pratense; Fabaceae).</title>
        <authorList>
            <person name="Istvanek J."/>
            <person name="Jaros M."/>
            <person name="Krenek A."/>
            <person name="Repkova J."/>
        </authorList>
    </citation>
    <scope>NUCLEOTIDE SEQUENCE [LARGE SCALE GENOMIC DNA]</scope>
    <source>
        <strain evidence="3">cv. Tatra</strain>
        <tissue evidence="2">Young leaves</tissue>
    </source>
</reference>
<organism evidence="2 3">
    <name type="scientific">Trifolium pratense</name>
    <name type="common">Red clover</name>
    <dbReference type="NCBI Taxonomy" id="57577"/>
    <lineage>
        <taxon>Eukaryota</taxon>
        <taxon>Viridiplantae</taxon>
        <taxon>Streptophyta</taxon>
        <taxon>Embryophyta</taxon>
        <taxon>Tracheophyta</taxon>
        <taxon>Spermatophyta</taxon>
        <taxon>Magnoliopsida</taxon>
        <taxon>eudicotyledons</taxon>
        <taxon>Gunneridae</taxon>
        <taxon>Pentapetalae</taxon>
        <taxon>rosids</taxon>
        <taxon>fabids</taxon>
        <taxon>Fabales</taxon>
        <taxon>Fabaceae</taxon>
        <taxon>Papilionoideae</taxon>
        <taxon>50 kb inversion clade</taxon>
        <taxon>NPAAA clade</taxon>
        <taxon>Hologalegina</taxon>
        <taxon>IRL clade</taxon>
        <taxon>Trifolieae</taxon>
        <taxon>Trifolium</taxon>
    </lineage>
</organism>
<dbReference type="Gene3D" id="3.30.420.10">
    <property type="entry name" value="Ribonuclease H-like superfamily/Ribonuclease H"/>
    <property type="match status" value="1"/>
</dbReference>
<dbReference type="PANTHER" id="PTHR47074:SF11">
    <property type="entry name" value="REVERSE TRANSCRIPTASE-LIKE PROTEIN"/>
    <property type="match status" value="1"/>
</dbReference>
<dbReference type="CDD" id="cd06222">
    <property type="entry name" value="RNase_H_like"/>
    <property type="match status" value="1"/>
</dbReference>
<proteinExistence type="predicted"/>
<dbReference type="Proteomes" id="UP000236291">
    <property type="component" value="Unassembled WGS sequence"/>
</dbReference>
<evidence type="ECO:0000313" key="2">
    <source>
        <dbReference type="EMBL" id="PNX74031.1"/>
    </source>
</evidence>
<dbReference type="Pfam" id="PF13456">
    <property type="entry name" value="RVT_3"/>
    <property type="match status" value="1"/>
</dbReference>
<evidence type="ECO:0000259" key="1">
    <source>
        <dbReference type="Pfam" id="PF13456"/>
    </source>
</evidence>
<name>A0A2K3L660_TRIPR</name>
<comment type="caution">
    <text evidence="2">The sequence shown here is derived from an EMBL/GenBank/DDBJ whole genome shotgun (WGS) entry which is preliminary data.</text>
</comment>
<dbReference type="EMBL" id="ASHM01026911">
    <property type="protein sequence ID" value="PNX74031.1"/>
    <property type="molecule type" value="Genomic_DNA"/>
</dbReference>
<evidence type="ECO:0000313" key="3">
    <source>
        <dbReference type="Proteomes" id="UP000236291"/>
    </source>
</evidence>
<feature type="domain" description="RNase H type-1" evidence="1">
    <location>
        <begin position="65"/>
        <end position="173"/>
    </location>
</feature>
<dbReference type="InterPro" id="IPR002156">
    <property type="entry name" value="RNaseH_domain"/>
</dbReference>
<feature type="non-terminal residue" evidence="2">
    <location>
        <position position="174"/>
    </location>
</feature>